<dbReference type="PROSITE" id="PS51257">
    <property type="entry name" value="PROKAR_LIPOPROTEIN"/>
    <property type="match status" value="1"/>
</dbReference>
<dbReference type="Proteomes" id="UP001317822">
    <property type="component" value="Chromosome"/>
</dbReference>
<proteinExistence type="predicted"/>
<keyword evidence="1" id="KW-0732">Signal</keyword>
<organism evidence="2 3">
    <name type="scientific">Lysobacter auxotrophicus</name>
    <dbReference type="NCBI Taxonomy" id="2992573"/>
    <lineage>
        <taxon>Bacteria</taxon>
        <taxon>Pseudomonadati</taxon>
        <taxon>Pseudomonadota</taxon>
        <taxon>Gammaproteobacteria</taxon>
        <taxon>Lysobacterales</taxon>
        <taxon>Lysobacteraceae</taxon>
        <taxon>Lysobacter</taxon>
    </lineage>
</organism>
<evidence type="ECO:0000256" key="1">
    <source>
        <dbReference type="SAM" id="SignalP"/>
    </source>
</evidence>
<dbReference type="RefSeq" id="WP_281778718.1">
    <property type="nucleotide sequence ID" value="NZ_AP027041.1"/>
</dbReference>
<feature type="signal peptide" evidence="1">
    <location>
        <begin position="1"/>
        <end position="19"/>
    </location>
</feature>
<sequence length="157" mass="16869">MTTRTLVLPLVAAALAACATGPTLTTQERLDLYRAHAGAPVMSFRLDRMTGTQQWTPLGDQALAVWSSANRGHLIELRSRCPSMLSAGGISLTNSLGNVTRMDSVVPRTAGGMRNTCRIDTIRPIDGSALRDAKRELREAQLVDRSTVPADDQAPAQ</sequence>
<feature type="chain" id="PRO_5045358814" evidence="1">
    <location>
        <begin position="20"/>
        <end position="157"/>
    </location>
</feature>
<evidence type="ECO:0000313" key="3">
    <source>
        <dbReference type="Proteomes" id="UP001317822"/>
    </source>
</evidence>
<dbReference type="EMBL" id="AP027041">
    <property type="protein sequence ID" value="BDU16732.1"/>
    <property type="molecule type" value="Genomic_DNA"/>
</dbReference>
<accession>A0ABM8DDT1</accession>
<gene>
    <name evidence="2" type="ORF">LA521A_19330</name>
</gene>
<dbReference type="Pfam" id="PF20101">
    <property type="entry name" value="DUF6491"/>
    <property type="match status" value="1"/>
</dbReference>
<evidence type="ECO:0000313" key="2">
    <source>
        <dbReference type="EMBL" id="BDU16732.1"/>
    </source>
</evidence>
<dbReference type="InterPro" id="IPR045500">
    <property type="entry name" value="DUF6491"/>
</dbReference>
<reference evidence="2 3" key="1">
    <citation type="journal article" date="2023" name="Int. J. Syst. Evol. Microbiol.">
        <title>Physiological and genomic analyses of cobalamin (vitamin B12)-auxotrophy of Lysobacter auxotrophicus sp. nov., a methionine-auxotrophic chitinolytic bacterium isolated from chitin-treated soil.</title>
        <authorList>
            <person name="Saito A."/>
            <person name="Dohra H."/>
            <person name="Hamada M."/>
            <person name="Moriuchi R."/>
            <person name="Kotsuchibashi Y."/>
            <person name="Mori K."/>
        </authorList>
    </citation>
    <scope>NUCLEOTIDE SEQUENCE [LARGE SCALE GENOMIC DNA]</scope>
    <source>
        <strain evidence="2 3">5-21a</strain>
    </source>
</reference>
<keyword evidence="3" id="KW-1185">Reference proteome</keyword>
<protein>
    <submittedName>
        <fullName evidence="2">DUF6491 family protein</fullName>
    </submittedName>
</protein>
<name>A0ABM8DDT1_9GAMM</name>